<dbReference type="InterPro" id="IPR013785">
    <property type="entry name" value="Aldolase_TIM"/>
</dbReference>
<comment type="caution">
    <text evidence="8">The sequence shown here is derived from an EMBL/GenBank/DDBJ whole genome shotgun (WGS) entry which is preliminary data.</text>
</comment>
<dbReference type="GO" id="GO:0051539">
    <property type="term" value="F:4 iron, 4 sulfur cluster binding"/>
    <property type="evidence" value="ECO:0007669"/>
    <property type="project" value="UniProtKB-KW"/>
</dbReference>
<evidence type="ECO:0000256" key="2">
    <source>
        <dbReference type="ARBA" id="ARBA00022485"/>
    </source>
</evidence>
<comment type="cofactor">
    <cofactor evidence="1">
        <name>[4Fe-4S] cluster</name>
        <dbReference type="ChEBI" id="CHEBI:49883"/>
    </cofactor>
</comment>
<dbReference type="SFLD" id="SFLDS00029">
    <property type="entry name" value="Radical_SAM"/>
    <property type="match status" value="1"/>
</dbReference>
<keyword evidence="5" id="KW-0408">Iron</keyword>
<dbReference type="PANTHER" id="PTHR43787:SF11">
    <property type="entry name" value="UPF0026 PROTEIN SLR1464"/>
    <property type="match status" value="1"/>
</dbReference>
<evidence type="ECO:0000256" key="1">
    <source>
        <dbReference type="ARBA" id="ARBA00001966"/>
    </source>
</evidence>
<accession>A0A9D9NK40</accession>
<dbReference type="GO" id="GO:0046872">
    <property type="term" value="F:metal ion binding"/>
    <property type="evidence" value="ECO:0007669"/>
    <property type="project" value="UniProtKB-KW"/>
</dbReference>
<dbReference type="GO" id="GO:0003824">
    <property type="term" value="F:catalytic activity"/>
    <property type="evidence" value="ECO:0007669"/>
    <property type="project" value="InterPro"/>
</dbReference>
<evidence type="ECO:0000256" key="5">
    <source>
        <dbReference type="ARBA" id="ARBA00023004"/>
    </source>
</evidence>
<keyword evidence="6" id="KW-0411">Iron-sulfur</keyword>
<proteinExistence type="predicted"/>
<reference evidence="8" key="2">
    <citation type="journal article" date="2021" name="PeerJ">
        <title>Extensive microbial diversity within the chicken gut microbiome revealed by metagenomics and culture.</title>
        <authorList>
            <person name="Gilroy R."/>
            <person name="Ravi A."/>
            <person name="Getino M."/>
            <person name="Pursley I."/>
            <person name="Horton D.L."/>
            <person name="Alikhan N.F."/>
            <person name="Baker D."/>
            <person name="Gharbi K."/>
            <person name="Hall N."/>
            <person name="Watson M."/>
            <person name="Adriaenssens E.M."/>
            <person name="Foster-Nyarko E."/>
            <person name="Jarju S."/>
            <person name="Secka A."/>
            <person name="Antonio M."/>
            <person name="Oren A."/>
            <person name="Chaudhuri R.R."/>
            <person name="La Ragione R."/>
            <person name="Hildebrand F."/>
            <person name="Pallen M.J."/>
        </authorList>
    </citation>
    <scope>NUCLEOTIDE SEQUENCE</scope>
    <source>
        <strain evidence="8">6919</strain>
    </source>
</reference>
<sequence length="258" mass="28741">MVTILFHETVFGPIHSRRLGTSLGINLMPNDGKICSFDCLYCEAGYNDQGAGHAGISSREEVKDTLEKKLSAMKAAGHGLDVITFSGNGEPTLHPEFGAVVDDVIALRDKYYPEVKISVLSNSTMIGREDVAEALKKVDNNILKLDSAIDSTIRRIDRPANPDFCAKKLIEQLKRFSGQCIIQTMMLRGKHDGETIDNTTEEEIEALLSAYLEIRPAEVMLYSIDRPTPESNLQKVERDELEKIATRFREKGIKVQVN</sequence>
<dbReference type="CDD" id="cd01335">
    <property type="entry name" value="Radical_SAM"/>
    <property type="match status" value="1"/>
</dbReference>
<feature type="domain" description="Radical SAM core" evidence="7">
    <location>
        <begin position="17"/>
        <end position="254"/>
    </location>
</feature>
<evidence type="ECO:0000256" key="6">
    <source>
        <dbReference type="ARBA" id="ARBA00023014"/>
    </source>
</evidence>
<dbReference type="PANTHER" id="PTHR43787">
    <property type="entry name" value="FEMO COFACTOR BIOSYNTHESIS PROTEIN NIFB-RELATED"/>
    <property type="match status" value="1"/>
</dbReference>
<evidence type="ECO:0000313" key="9">
    <source>
        <dbReference type="Proteomes" id="UP000823598"/>
    </source>
</evidence>
<dbReference type="AlphaFoldDB" id="A0A9D9NK40"/>
<dbReference type="Pfam" id="PF04055">
    <property type="entry name" value="Radical_SAM"/>
    <property type="match status" value="1"/>
</dbReference>
<evidence type="ECO:0000313" key="8">
    <source>
        <dbReference type="EMBL" id="MBO8476013.1"/>
    </source>
</evidence>
<keyword evidence="3" id="KW-0949">S-adenosyl-L-methionine</keyword>
<dbReference type="InterPro" id="IPR040084">
    <property type="entry name" value="GTPase_Obg"/>
</dbReference>
<organism evidence="8 9">
    <name type="scientific">Candidatus Limisoma faecipullorum</name>
    <dbReference type="NCBI Taxonomy" id="2840854"/>
    <lineage>
        <taxon>Bacteria</taxon>
        <taxon>Pseudomonadati</taxon>
        <taxon>Bacteroidota</taxon>
        <taxon>Bacteroidia</taxon>
        <taxon>Bacteroidales</taxon>
        <taxon>Candidatus Limisoma</taxon>
    </lineage>
</organism>
<dbReference type="SUPFAM" id="SSF102114">
    <property type="entry name" value="Radical SAM enzymes"/>
    <property type="match status" value="1"/>
</dbReference>
<gene>
    <name evidence="8" type="ORF">IAB88_03355</name>
</gene>
<keyword evidence="2" id="KW-0004">4Fe-4S</keyword>
<evidence type="ECO:0000259" key="7">
    <source>
        <dbReference type="PROSITE" id="PS51918"/>
    </source>
</evidence>
<dbReference type="InterPro" id="IPR007197">
    <property type="entry name" value="rSAM"/>
</dbReference>
<keyword evidence="4" id="KW-0479">Metal-binding</keyword>
<name>A0A9D9NK40_9BACT</name>
<dbReference type="Proteomes" id="UP000823598">
    <property type="component" value="Unassembled WGS sequence"/>
</dbReference>
<evidence type="ECO:0000256" key="4">
    <source>
        <dbReference type="ARBA" id="ARBA00022723"/>
    </source>
</evidence>
<protein>
    <submittedName>
        <fullName evidence="8">Radical SAM protein</fullName>
    </submittedName>
</protein>
<dbReference type="PROSITE" id="PS51918">
    <property type="entry name" value="RADICAL_SAM"/>
    <property type="match status" value="1"/>
</dbReference>
<dbReference type="InterPro" id="IPR058240">
    <property type="entry name" value="rSAM_sf"/>
</dbReference>
<dbReference type="Gene3D" id="3.20.20.70">
    <property type="entry name" value="Aldolase class I"/>
    <property type="match status" value="1"/>
</dbReference>
<dbReference type="SFLD" id="SFLDG01083">
    <property type="entry name" value="Uncharacterised_Radical_SAM_Su"/>
    <property type="match status" value="1"/>
</dbReference>
<reference evidence="8" key="1">
    <citation type="submission" date="2020-10" db="EMBL/GenBank/DDBJ databases">
        <authorList>
            <person name="Gilroy R."/>
        </authorList>
    </citation>
    <scope>NUCLEOTIDE SEQUENCE</scope>
    <source>
        <strain evidence="8">6919</strain>
    </source>
</reference>
<evidence type="ECO:0000256" key="3">
    <source>
        <dbReference type="ARBA" id="ARBA00022691"/>
    </source>
</evidence>
<dbReference type="EMBL" id="JADIMC010000039">
    <property type="protein sequence ID" value="MBO8476013.1"/>
    <property type="molecule type" value="Genomic_DNA"/>
</dbReference>